<proteinExistence type="inferred from homology"/>
<dbReference type="EC" id="1.1.1.49" evidence="7"/>
<dbReference type="Pfam" id="PF00479">
    <property type="entry name" value="G6PD_N"/>
    <property type="match status" value="1"/>
</dbReference>
<dbReference type="SUPFAM" id="SSF51735">
    <property type="entry name" value="NAD(P)-binding Rossmann-fold domains"/>
    <property type="match status" value="1"/>
</dbReference>
<gene>
    <name evidence="7 10" type="primary">zwf</name>
    <name evidence="10" type="ORF">NEIMUCOT_04171</name>
</gene>
<dbReference type="UniPathway" id="UPA00115">
    <property type="reaction ID" value="UER00408"/>
</dbReference>
<feature type="binding site" evidence="7">
    <location>
        <position position="81"/>
    </location>
    <ligand>
        <name>NADP(+)</name>
        <dbReference type="ChEBI" id="CHEBI:58349"/>
    </ligand>
</feature>
<feature type="binding site" evidence="7">
    <location>
        <position position="373"/>
    </location>
    <ligand>
        <name>substrate</name>
    </ligand>
</feature>
<dbReference type="InterPro" id="IPR019796">
    <property type="entry name" value="G6P_DH_AS"/>
</dbReference>
<evidence type="ECO:0000256" key="5">
    <source>
        <dbReference type="ARBA" id="ARBA00023002"/>
    </source>
</evidence>
<comment type="catalytic activity">
    <reaction evidence="7">
        <text>D-glucose 6-phosphate + NADP(+) = 6-phospho-D-glucono-1,5-lactone + NADPH + H(+)</text>
        <dbReference type="Rhea" id="RHEA:15841"/>
        <dbReference type="ChEBI" id="CHEBI:15378"/>
        <dbReference type="ChEBI" id="CHEBI:57783"/>
        <dbReference type="ChEBI" id="CHEBI:57955"/>
        <dbReference type="ChEBI" id="CHEBI:58349"/>
        <dbReference type="ChEBI" id="CHEBI:61548"/>
        <dbReference type="EC" id="1.1.1.49"/>
    </reaction>
</comment>
<comment type="function">
    <text evidence="7">Catalyzes the oxidation of glucose 6-phosphate to 6-phosphogluconolactone.</text>
</comment>
<feature type="domain" description="Glucose-6-phosphate dehydrogenase C-terminal" evidence="9">
    <location>
        <begin position="221"/>
        <end position="512"/>
    </location>
</feature>
<comment type="caution">
    <text evidence="7">Lacks conserved residue(s) required for the propagation of feature annotation.</text>
</comment>
<sequence length="515" mass="57761">MQAIGFHSFYAASRPSFTAFNGTGTKPSSTRDKTMSTQTNFDLVLFGATGDLAMRKLLPCLYQAHVAGLLNPQGRILGVSRSDLDTAGFLAKVETNSKIHVKQNFSDDAWASFVKRIEYLKVDVTEEADFAALGETVKARKETDNVIIYLSTAPKFFAQACENLAKVGLNADNARVVLEKPLGTDLASSQQINTDVARYFKESQIYRIDHYLGKESLQNLLALRFANVMFEPLWNNKYIESVQLTIAEQLGVEERGEFYDITGALRDMVQNHLMQMLCMTAMEAPASLDADAVRDEKVKVIKSLKPLTIESVNENVVRGQYTAAKGMNGYLQEINVPQDSFTETYVAIKAEIENDRWKGVPFYLRTGKRMAGKVAEIVLNFRPLQNHIFENSQAAPNRLVIELQPTESVRLYTQMKAPGAGNKVEIVPLAADLEKVLEGRRAEAYERLLLDVINGKLALFNRRDELEAAWEYVMPILENWASNTTPPHGYDAHSWGPEAARELLARDGHKWHEDQ</sequence>
<keyword evidence="4 7" id="KW-0521">NADP</keyword>
<keyword evidence="3 7" id="KW-0313">Glucose metabolism</keyword>
<dbReference type="InterPro" id="IPR001282">
    <property type="entry name" value="G6P_DH"/>
</dbReference>
<dbReference type="InterPro" id="IPR022675">
    <property type="entry name" value="G6P_DH_C"/>
</dbReference>
<evidence type="ECO:0000259" key="8">
    <source>
        <dbReference type="Pfam" id="PF00479"/>
    </source>
</evidence>
<dbReference type="GO" id="GO:0005829">
    <property type="term" value="C:cytosol"/>
    <property type="evidence" value="ECO:0007669"/>
    <property type="project" value="TreeGrafter"/>
</dbReference>
<keyword evidence="6 7" id="KW-0119">Carbohydrate metabolism</keyword>
<evidence type="ECO:0000256" key="2">
    <source>
        <dbReference type="ARBA" id="ARBA00009975"/>
    </source>
</evidence>
<accession>D2ZU83</accession>
<dbReference type="Gene3D" id="3.40.50.720">
    <property type="entry name" value="NAD(P)-binding Rossmann-like Domain"/>
    <property type="match status" value="1"/>
</dbReference>
<evidence type="ECO:0000256" key="4">
    <source>
        <dbReference type="ARBA" id="ARBA00022857"/>
    </source>
</evidence>
<feature type="binding site" evidence="7">
    <location>
        <position position="267"/>
    </location>
    <ligand>
        <name>substrate</name>
    </ligand>
</feature>
<dbReference type="GO" id="GO:0006006">
    <property type="term" value="P:glucose metabolic process"/>
    <property type="evidence" value="ECO:0007669"/>
    <property type="project" value="UniProtKB-KW"/>
</dbReference>
<feature type="active site" description="Proton acceptor" evidence="7">
    <location>
        <position position="272"/>
    </location>
</feature>
<dbReference type="PANTHER" id="PTHR23429:SF0">
    <property type="entry name" value="GLUCOSE-6-PHOSPHATE 1-DEHYDROGENASE"/>
    <property type="match status" value="1"/>
</dbReference>
<dbReference type="PIRSF" id="PIRSF000110">
    <property type="entry name" value="G6PD"/>
    <property type="match status" value="1"/>
</dbReference>
<feature type="binding site" evidence="7">
    <location>
        <position position="248"/>
    </location>
    <ligand>
        <name>substrate</name>
    </ligand>
</feature>
<dbReference type="Pfam" id="PF02781">
    <property type="entry name" value="G6PD_C"/>
    <property type="match status" value="1"/>
</dbReference>
<dbReference type="GO" id="GO:0050661">
    <property type="term" value="F:NADP binding"/>
    <property type="evidence" value="ECO:0007669"/>
    <property type="project" value="UniProtKB-UniRule"/>
</dbReference>
<dbReference type="PRINTS" id="PR00079">
    <property type="entry name" value="G6PDHDRGNASE"/>
</dbReference>
<comment type="similarity">
    <text evidence="2 7">Belongs to the glucose-6-phosphate dehydrogenase family.</text>
</comment>
<evidence type="ECO:0000313" key="11">
    <source>
        <dbReference type="Proteomes" id="UP000003344"/>
    </source>
</evidence>
<dbReference type="eggNOG" id="COG0364">
    <property type="taxonomic scope" value="Bacteria"/>
</dbReference>
<dbReference type="GO" id="GO:0004345">
    <property type="term" value="F:glucose-6-phosphate dehydrogenase activity"/>
    <property type="evidence" value="ECO:0007669"/>
    <property type="project" value="UniProtKB-UniRule"/>
</dbReference>
<comment type="pathway">
    <text evidence="1 7">Carbohydrate degradation; pentose phosphate pathway; D-ribulose 5-phosphate from D-glucose 6-phosphate (oxidative stage): step 1/3.</text>
</comment>
<feature type="binding site" evidence="7">
    <location>
        <position position="214"/>
    </location>
    <ligand>
        <name>substrate</name>
    </ligand>
</feature>
<feature type="binding site" evidence="7">
    <location>
        <position position="210"/>
    </location>
    <ligand>
        <name>substrate</name>
    </ligand>
</feature>
<dbReference type="EMBL" id="ACDX02000003">
    <property type="protein sequence ID" value="EFC89268.1"/>
    <property type="molecule type" value="Genomic_DNA"/>
</dbReference>
<dbReference type="Proteomes" id="UP000003344">
    <property type="component" value="Unassembled WGS sequence"/>
</dbReference>
<dbReference type="InterPro" id="IPR036291">
    <property type="entry name" value="NAD(P)-bd_dom_sf"/>
</dbReference>
<dbReference type="PANTHER" id="PTHR23429">
    <property type="entry name" value="GLUCOSE-6-PHOSPHATE 1-DEHYDROGENASE G6PD"/>
    <property type="match status" value="1"/>
</dbReference>
<dbReference type="Gene3D" id="3.30.360.10">
    <property type="entry name" value="Dihydrodipicolinate Reductase, domain 2"/>
    <property type="match status" value="1"/>
</dbReference>
<dbReference type="HAMAP" id="MF_00966">
    <property type="entry name" value="G6PD"/>
    <property type="match status" value="1"/>
</dbReference>
<evidence type="ECO:0000256" key="6">
    <source>
        <dbReference type="ARBA" id="ARBA00023277"/>
    </source>
</evidence>
<feature type="binding site" evidence="7">
    <location>
        <position position="180"/>
    </location>
    <ligand>
        <name>NADP(+)</name>
        <dbReference type="ChEBI" id="CHEBI:58349"/>
    </ligand>
</feature>
<dbReference type="PROSITE" id="PS00069">
    <property type="entry name" value="G6P_DEHYDROGENASE"/>
    <property type="match status" value="1"/>
</dbReference>
<dbReference type="AlphaFoldDB" id="D2ZU83"/>
<evidence type="ECO:0000256" key="7">
    <source>
        <dbReference type="HAMAP-Rule" id="MF_00966"/>
    </source>
</evidence>
<comment type="caution">
    <text evidence="10">The sequence shown here is derived from an EMBL/GenBank/DDBJ whole genome shotgun (WGS) entry which is preliminary data.</text>
</comment>
<protein>
    <recommendedName>
        <fullName evidence="7">Glucose-6-phosphate 1-dehydrogenase</fullName>
        <shortName evidence="7">G6PD</shortName>
        <ecNumber evidence="7">1.1.1.49</ecNumber>
    </recommendedName>
</protein>
<reference evidence="10 11" key="1">
    <citation type="submission" date="2009-10" db="EMBL/GenBank/DDBJ databases">
        <authorList>
            <person name="Weinstock G."/>
            <person name="Sodergren E."/>
            <person name="Clifton S."/>
            <person name="Fulton L."/>
            <person name="Fulton B."/>
            <person name="Courtney L."/>
            <person name="Fronick C."/>
            <person name="Harrison M."/>
            <person name="Strong C."/>
            <person name="Farmer C."/>
            <person name="Delahaunty K."/>
            <person name="Markovic C."/>
            <person name="Hall O."/>
            <person name="Minx P."/>
            <person name="Tomlinson C."/>
            <person name="Mitreva M."/>
            <person name="Nelson J."/>
            <person name="Hou S."/>
            <person name="Wollam A."/>
            <person name="Pepin K.H."/>
            <person name="Johnson M."/>
            <person name="Bhonagiri V."/>
            <person name="Nash W.E."/>
            <person name="Warren W."/>
            <person name="Chinwalla A."/>
            <person name="Mardis E.R."/>
            <person name="Wilson R.K."/>
        </authorList>
    </citation>
    <scope>NUCLEOTIDE SEQUENCE [LARGE SCALE GENOMIC DNA]</scope>
    <source>
        <strain evidence="11">ATCC 25996 / DSM 4631 / NCTC 10774 / M26</strain>
    </source>
</reference>
<feature type="binding site" evidence="7">
    <location>
        <position position="368"/>
    </location>
    <ligand>
        <name>substrate</name>
    </ligand>
</feature>
<dbReference type="InterPro" id="IPR022674">
    <property type="entry name" value="G6P_DH_NAD-bd"/>
</dbReference>
<dbReference type="GO" id="GO:0009051">
    <property type="term" value="P:pentose-phosphate shunt, oxidative branch"/>
    <property type="evidence" value="ECO:0007669"/>
    <property type="project" value="TreeGrafter"/>
</dbReference>
<feature type="domain" description="Glucose-6-phosphate dehydrogenase NAD-binding" evidence="8">
    <location>
        <begin position="44"/>
        <end position="219"/>
    </location>
</feature>
<dbReference type="STRING" id="546266.NEIMUCOT_04171"/>
<evidence type="ECO:0000256" key="3">
    <source>
        <dbReference type="ARBA" id="ARBA00022526"/>
    </source>
</evidence>
<dbReference type="SUPFAM" id="SSF55347">
    <property type="entry name" value="Glyceraldehyde-3-phosphate dehydrogenase-like, C-terminal domain"/>
    <property type="match status" value="1"/>
</dbReference>
<evidence type="ECO:0000256" key="1">
    <source>
        <dbReference type="ARBA" id="ARBA00004937"/>
    </source>
</evidence>
<keyword evidence="5 7" id="KW-0560">Oxidoreductase</keyword>
<evidence type="ECO:0000259" key="9">
    <source>
        <dbReference type="Pfam" id="PF02781"/>
    </source>
</evidence>
<name>D2ZU83_NEIM2</name>
<dbReference type="NCBIfam" id="TIGR00871">
    <property type="entry name" value="zwf"/>
    <property type="match status" value="1"/>
</dbReference>
<evidence type="ECO:0000313" key="10">
    <source>
        <dbReference type="EMBL" id="EFC89268.1"/>
    </source>
</evidence>
<organism evidence="10 11">
    <name type="scientific">Neisseria mucosa (strain ATCC 25996 / DSM 4631 / NCTC 10774 / M26)</name>
    <dbReference type="NCBI Taxonomy" id="546266"/>
    <lineage>
        <taxon>Bacteria</taxon>
        <taxon>Pseudomonadati</taxon>
        <taxon>Pseudomonadota</taxon>
        <taxon>Betaproteobacteria</taxon>
        <taxon>Neisseriales</taxon>
        <taxon>Neisseriaceae</taxon>
        <taxon>Neisseria</taxon>
    </lineage>
</organism>
<feature type="binding site" evidence="7">
    <location>
        <begin position="123"/>
        <end position="124"/>
    </location>
    <ligand>
        <name>NADP(+)</name>
        <dbReference type="ChEBI" id="CHEBI:58349"/>
    </ligand>
</feature>